<gene>
    <name evidence="1" type="ORF">IIF7_02691</name>
</gene>
<proteinExistence type="predicted"/>
<sequence length="273" mass="31672">MLKTLDFWFIFKLNRLNIHQSEKIMNKIFIIILLMASVSAIGQNDLAFHQEEKNTSIKSTFSTRNSEEINNSEASAIATKSRSLGSFDQSNIHSYYNANEGMQRISARHFEFKEYYNSFPYLSRLKLLTKSRVKNAEFNIQLYSVNKDGKPSDLIYDKDIIGIAQKGKDITEIDLAHLNITFPKNGLFVAIQWLEKDKNKYQYSYKPKGLKRIKAVNIEPSFGIEPTNNVANRSYNYIRNTSREEGELKSQLNYRSYPEAKYDQLAMELILTN</sequence>
<evidence type="ECO:0000313" key="2">
    <source>
        <dbReference type="Proteomes" id="UP000192746"/>
    </source>
</evidence>
<reference evidence="1 2" key="1">
    <citation type="submission" date="2013-04" db="EMBL/GenBank/DDBJ databases">
        <title>Zunongwangia sp. 22II14-10F7 Genome Sequencing.</title>
        <authorList>
            <person name="Lai Q."/>
            <person name="Shao Z."/>
        </authorList>
    </citation>
    <scope>NUCLEOTIDE SEQUENCE [LARGE SCALE GENOMIC DNA]</scope>
    <source>
        <strain evidence="1 2">22II14-10F7</strain>
    </source>
</reference>
<name>A0A1Y1T758_9FLAO</name>
<dbReference type="AlphaFoldDB" id="A0A1Y1T758"/>
<comment type="caution">
    <text evidence="1">The sequence shown here is derived from an EMBL/GenBank/DDBJ whole genome shotgun (WGS) entry which is preliminary data.</text>
</comment>
<dbReference type="Proteomes" id="UP000192746">
    <property type="component" value="Unassembled WGS sequence"/>
</dbReference>
<organism evidence="1 2">
    <name type="scientific">Zunongwangia atlantica 22II14-10F7</name>
    <dbReference type="NCBI Taxonomy" id="1185767"/>
    <lineage>
        <taxon>Bacteria</taxon>
        <taxon>Pseudomonadati</taxon>
        <taxon>Bacteroidota</taxon>
        <taxon>Flavobacteriia</taxon>
        <taxon>Flavobacteriales</taxon>
        <taxon>Flavobacteriaceae</taxon>
        <taxon>Zunongwangia</taxon>
    </lineage>
</organism>
<keyword evidence="2" id="KW-1185">Reference proteome</keyword>
<protein>
    <submittedName>
        <fullName evidence="1">Uncharacterized protein</fullName>
    </submittedName>
</protein>
<accession>A0A1Y1T758</accession>
<dbReference type="EMBL" id="ARYN01000002">
    <property type="protein sequence ID" value="ORL46890.1"/>
    <property type="molecule type" value="Genomic_DNA"/>
</dbReference>
<evidence type="ECO:0000313" key="1">
    <source>
        <dbReference type="EMBL" id="ORL46890.1"/>
    </source>
</evidence>